<organism evidence="1 2">
    <name type="scientific">Capronia epimyces CBS 606.96</name>
    <dbReference type="NCBI Taxonomy" id="1182542"/>
    <lineage>
        <taxon>Eukaryota</taxon>
        <taxon>Fungi</taxon>
        <taxon>Dikarya</taxon>
        <taxon>Ascomycota</taxon>
        <taxon>Pezizomycotina</taxon>
        <taxon>Eurotiomycetes</taxon>
        <taxon>Chaetothyriomycetidae</taxon>
        <taxon>Chaetothyriales</taxon>
        <taxon>Herpotrichiellaceae</taxon>
        <taxon>Capronia</taxon>
    </lineage>
</organism>
<dbReference type="RefSeq" id="XP_007734637.1">
    <property type="nucleotide sequence ID" value="XM_007736447.1"/>
</dbReference>
<reference evidence="1 2" key="1">
    <citation type="submission" date="2013-03" db="EMBL/GenBank/DDBJ databases">
        <title>The Genome Sequence of Capronia epimyces CBS 606.96.</title>
        <authorList>
            <consortium name="The Broad Institute Genomics Platform"/>
            <person name="Cuomo C."/>
            <person name="de Hoog S."/>
            <person name="Gorbushina A."/>
            <person name="Walker B."/>
            <person name="Young S.K."/>
            <person name="Zeng Q."/>
            <person name="Gargeya S."/>
            <person name="Fitzgerald M."/>
            <person name="Haas B."/>
            <person name="Abouelleil A."/>
            <person name="Allen A.W."/>
            <person name="Alvarado L."/>
            <person name="Arachchi H.M."/>
            <person name="Berlin A.M."/>
            <person name="Chapman S.B."/>
            <person name="Gainer-Dewar J."/>
            <person name="Goldberg J."/>
            <person name="Griggs A."/>
            <person name="Gujja S."/>
            <person name="Hansen M."/>
            <person name="Howarth C."/>
            <person name="Imamovic A."/>
            <person name="Ireland A."/>
            <person name="Larimer J."/>
            <person name="McCowan C."/>
            <person name="Murphy C."/>
            <person name="Pearson M."/>
            <person name="Poon T.W."/>
            <person name="Priest M."/>
            <person name="Roberts A."/>
            <person name="Saif S."/>
            <person name="Shea T."/>
            <person name="Sisk P."/>
            <person name="Sykes S."/>
            <person name="Wortman J."/>
            <person name="Nusbaum C."/>
            <person name="Birren B."/>
        </authorList>
    </citation>
    <scope>NUCLEOTIDE SEQUENCE [LARGE SCALE GENOMIC DNA]</scope>
    <source>
        <strain evidence="1 2">CBS 606.96</strain>
    </source>
</reference>
<sequence length="70" mass="7775">MASTILQSPTFRHFPRVQTALLGFKNLGAIDRFISTSNERPPHRVAAQQLSVSISLTQSDSKVLHIPVDF</sequence>
<keyword evidence="2" id="KW-1185">Reference proteome</keyword>
<proteinExistence type="predicted"/>
<evidence type="ECO:0000313" key="1">
    <source>
        <dbReference type="EMBL" id="EXJ82514.1"/>
    </source>
</evidence>
<evidence type="ECO:0000313" key="2">
    <source>
        <dbReference type="Proteomes" id="UP000019478"/>
    </source>
</evidence>
<gene>
    <name evidence="1" type="ORF">A1O3_06327</name>
</gene>
<name>W9YJS2_9EURO</name>
<protein>
    <submittedName>
        <fullName evidence="1">Uncharacterized protein</fullName>
    </submittedName>
</protein>
<dbReference type="HOGENOM" id="CLU_2757553_0_0_1"/>
<comment type="caution">
    <text evidence="1">The sequence shown here is derived from an EMBL/GenBank/DDBJ whole genome shotgun (WGS) entry which is preliminary data.</text>
</comment>
<dbReference type="GeneID" id="19170437"/>
<accession>W9YJS2</accession>
<dbReference type="AlphaFoldDB" id="W9YJS2"/>
<dbReference type="EMBL" id="AMGY01000005">
    <property type="protein sequence ID" value="EXJ82514.1"/>
    <property type="molecule type" value="Genomic_DNA"/>
</dbReference>
<dbReference type="Proteomes" id="UP000019478">
    <property type="component" value="Unassembled WGS sequence"/>
</dbReference>